<evidence type="ECO:0000259" key="4">
    <source>
        <dbReference type="PROSITE" id="PS50888"/>
    </source>
</evidence>
<feature type="domain" description="BHLH" evidence="4">
    <location>
        <begin position="186"/>
        <end position="236"/>
    </location>
</feature>
<dbReference type="AlphaFoldDB" id="A0A1B2U6Y7"/>
<dbReference type="PANTHER" id="PTHR10328:SF11">
    <property type="entry name" value="MAX-LIKE PROTEIN X"/>
    <property type="match status" value="1"/>
</dbReference>
<dbReference type="Pfam" id="PF00010">
    <property type="entry name" value="HLH"/>
    <property type="match status" value="1"/>
</dbReference>
<organism evidence="5">
    <name type="scientific">Flammulina velutipes</name>
    <name type="common">Agaricus velutipes</name>
    <dbReference type="NCBI Taxonomy" id="38945"/>
    <lineage>
        <taxon>Eukaryota</taxon>
        <taxon>Fungi</taxon>
        <taxon>Dikarya</taxon>
        <taxon>Basidiomycota</taxon>
        <taxon>Agaricomycotina</taxon>
        <taxon>Agaricomycetes</taxon>
        <taxon>Agaricomycetidae</taxon>
        <taxon>Agaricales</taxon>
        <taxon>Marasmiineae</taxon>
        <taxon>Physalacriaceae</taxon>
        <taxon>Flammulina</taxon>
    </lineage>
</organism>
<dbReference type="InterPro" id="IPR011598">
    <property type="entry name" value="bHLH_dom"/>
</dbReference>
<accession>A0A1B2U6Y7</accession>
<dbReference type="EMBL" id="KX129932">
    <property type="protein sequence ID" value="AOC97498.1"/>
    <property type="molecule type" value="Genomic_DNA"/>
</dbReference>
<evidence type="ECO:0000256" key="1">
    <source>
        <dbReference type="ARBA" id="ARBA00023125"/>
    </source>
</evidence>
<evidence type="ECO:0000313" key="5">
    <source>
        <dbReference type="EMBL" id="AOC97498.1"/>
    </source>
</evidence>
<dbReference type="Gene3D" id="4.10.280.10">
    <property type="entry name" value="Helix-loop-helix DNA-binding domain"/>
    <property type="match status" value="1"/>
</dbReference>
<evidence type="ECO:0000256" key="2">
    <source>
        <dbReference type="ARBA" id="ARBA00023242"/>
    </source>
</evidence>
<keyword evidence="2" id="KW-0539">Nucleus</keyword>
<dbReference type="PROSITE" id="PS50888">
    <property type="entry name" value="BHLH"/>
    <property type="match status" value="1"/>
</dbReference>
<dbReference type="SUPFAM" id="SSF47459">
    <property type="entry name" value="HLH, helix-loop-helix DNA-binding domain"/>
    <property type="match status" value="1"/>
</dbReference>
<feature type="region of interest" description="Disordered" evidence="3">
    <location>
        <begin position="94"/>
        <end position="201"/>
    </location>
</feature>
<feature type="compositionally biased region" description="Basic and acidic residues" evidence="3">
    <location>
        <begin position="181"/>
        <end position="201"/>
    </location>
</feature>
<feature type="compositionally biased region" description="Acidic residues" evidence="3">
    <location>
        <begin position="160"/>
        <end position="170"/>
    </location>
</feature>
<keyword evidence="1" id="KW-0238">DNA-binding</keyword>
<proteinExistence type="predicted"/>
<name>A0A1B2U6Y7_FLAVE</name>
<dbReference type="InterPro" id="IPR036638">
    <property type="entry name" value="HLH_DNA-bd_sf"/>
</dbReference>
<sequence>MSFENVLTQSAPHDSPFMPMASTMDGMDYLQYPPSPSPAFTGSMSNSAEFDGLISGQMGDYMYTASPFSNTSPQPYMPGDELSISPRAMISNISDNERSSGRRSRASNGSAGSPPSIPYAATIPRATRSDRYDPMSSIGRRNSTTSRRVQKARRRRNSDESDEDEDDEEYQGSNASSGPMENRRESVRQQRIESEQRRRDDLRRHYDQLRDVLPPQQVRLSKVSILAKATEYIRELEVKNSHEVSKVENLTAEITRLRQVHDTLIARALPQLHLSEY</sequence>
<gene>
    <name evidence="5" type="primary">MYC2-1</name>
</gene>
<dbReference type="PANTHER" id="PTHR10328">
    <property type="entry name" value="PROTEIN MAX MYC-ASSOCIATED FACTOR X"/>
    <property type="match status" value="1"/>
</dbReference>
<dbReference type="GO" id="GO:0003677">
    <property type="term" value="F:DNA binding"/>
    <property type="evidence" value="ECO:0007669"/>
    <property type="project" value="UniProtKB-KW"/>
</dbReference>
<protein>
    <submittedName>
        <fullName evidence="5">Helix-loop-helix domain protein MYC2-1</fullName>
    </submittedName>
</protein>
<dbReference type="GO" id="GO:0045944">
    <property type="term" value="P:positive regulation of transcription by RNA polymerase II"/>
    <property type="evidence" value="ECO:0007669"/>
    <property type="project" value="TreeGrafter"/>
</dbReference>
<dbReference type="GO" id="GO:0046983">
    <property type="term" value="F:protein dimerization activity"/>
    <property type="evidence" value="ECO:0007669"/>
    <property type="project" value="InterPro"/>
</dbReference>
<reference evidence="5" key="1">
    <citation type="submission" date="2016-04" db="EMBL/GenBank/DDBJ databases">
        <authorList>
            <person name="Evans L.H."/>
            <person name="Alamgir A."/>
            <person name="Owens N."/>
            <person name="Weber N.D."/>
            <person name="Virtaneva K."/>
            <person name="Barbian K."/>
            <person name="Babar A."/>
            <person name="Rosenke K."/>
        </authorList>
    </citation>
    <scope>NUCLEOTIDE SEQUENCE</scope>
</reference>
<dbReference type="GO" id="GO:0003700">
    <property type="term" value="F:DNA-binding transcription factor activity"/>
    <property type="evidence" value="ECO:0007669"/>
    <property type="project" value="TreeGrafter"/>
</dbReference>
<dbReference type="SMART" id="SM00353">
    <property type="entry name" value="HLH"/>
    <property type="match status" value="1"/>
</dbReference>
<evidence type="ECO:0000256" key="3">
    <source>
        <dbReference type="SAM" id="MobiDB-lite"/>
    </source>
</evidence>
<dbReference type="GO" id="GO:0090575">
    <property type="term" value="C:RNA polymerase II transcription regulator complex"/>
    <property type="evidence" value="ECO:0007669"/>
    <property type="project" value="TreeGrafter"/>
</dbReference>